<dbReference type="AlphaFoldDB" id="A0A494Z556"/>
<keyword evidence="1" id="KW-1133">Transmembrane helix</keyword>
<dbReference type="OrthoDB" id="2923959at2"/>
<keyword evidence="1" id="KW-0812">Transmembrane</keyword>
<name>A0A494Z556_9BACI</name>
<dbReference type="RefSeq" id="WP_121129024.1">
    <property type="nucleotide sequence ID" value="NZ_JBHUFK010000001.1"/>
</dbReference>
<keyword evidence="1" id="KW-0472">Membrane</keyword>
<reference evidence="2 3" key="1">
    <citation type="journal article" date="2015" name="Antonie Van Leeuwenhoek">
        <title>Oceanobacillus bengalensis sp. nov., a bacterium isolated from seawater of the Bay of Bengal.</title>
        <authorList>
            <person name="Yongchang O."/>
            <person name="Xiang W."/>
            <person name="Wang G."/>
        </authorList>
    </citation>
    <scope>NUCLEOTIDE SEQUENCE [LARGE SCALE GENOMIC DNA]</scope>
    <source>
        <strain evidence="2 3">MCCC 1K00260</strain>
    </source>
</reference>
<evidence type="ECO:0000313" key="2">
    <source>
        <dbReference type="EMBL" id="RKQ17641.1"/>
    </source>
</evidence>
<dbReference type="EMBL" id="RBZO01000004">
    <property type="protein sequence ID" value="RKQ17641.1"/>
    <property type="molecule type" value="Genomic_DNA"/>
</dbReference>
<organism evidence="2 3">
    <name type="scientific">Oceanobacillus bengalensis</name>
    <dbReference type="NCBI Taxonomy" id="1435466"/>
    <lineage>
        <taxon>Bacteria</taxon>
        <taxon>Bacillati</taxon>
        <taxon>Bacillota</taxon>
        <taxon>Bacilli</taxon>
        <taxon>Bacillales</taxon>
        <taxon>Bacillaceae</taxon>
        <taxon>Oceanobacillus</taxon>
    </lineage>
</organism>
<evidence type="ECO:0000256" key="1">
    <source>
        <dbReference type="SAM" id="Phobius"/>
    </source>
</evidence>
<accession>A0A494Z556</accession>
<protein>
    <submittedName>
        <fullName evidence="2">Uncharacterized protein</fullName>
    </submittedName>
</protein>
<feature type="transmembrane region" description="Helical" evidence="1">
    <location>
        <begin position="20"/>
        <end position="41"/>
    </location>
</feature>
<evidence type="ECO:0000313" key="3">
    <source>
        <dbReference type="Proteomes" id="UP000281813"/>
    </source>
</evidence>
<comment type="caution">
    <text evidence="2">The sequence shown here is derived from an EMBL/GenBank/DDBJ whole genome shotgun (WGS) entry which is preliminary data.</text>
</comment>
<feature type="transmembrane region" description="Helical" evidence="1">
    <location>
        <begin position="47"/>
        <end position="68"/>
    </location>
</feature>
<sequence length="106" mass="12375">MELVKQMKKKRKNRYRESKLSIFSFICALLTLAYFNIFLMTLDGIDILTNLFLQILPTIGILTALLSFTRVNHKKTFAYWSLALYLFIVICIVVVGFFELSIYPKP</sequence>
<feature type="transmembrane region" description="Helical" evidence="1">
    <location>
        <begin position="77"/>
        <end position="98"/>
    </location>
</feature>
<dbReference type="Proteomes" id="UP000281813">
    <property type="component" value="Unassembled WGS sequence"/>
</dbReference>
<proteinExistence type="predicted"/>
<keyword evidence="3" id="KW-1185">Reference proteome</keyword>
<gene>
    <name evidence="2" type="ORF">D8M05_04380</name>
</gene>